<name>A0ABU9U575_9GAMM</name>
<comment type="similarity">
    <text evidence="1">Belongs to the sigma-70 factor family. ECF subfamily.</text>
</comment>
<dbReference type="SUPFAM" id="SSF88659">
    <property type="entry name" value="Sigma3 and sigma4 domains of RNA polymerase sigma factors"/>
    <property type="match status" value="1"/>
</dbReference>
<organism evidence="7 8">
    <name type="scientific">Pseudoalteromonas neustonica</name>
    <dbReference type="NCBI Taxonomy" id="1840331"/>
    <lineage>
        <taxon>Bacteria</taxon>
        <taxon>Pseudomonadati</taxon>
        <taxon>Pseudomonadota</taxon>
        <taxon>Gammaproteobacteria</taxon>
        <taxon>Alteromonadales</taxon>
        <taxon>Pseudoalteromonadaceae</taxon>
        <taxon>Pseudoalteromonas</taxon>
    </lineage>
</organism>
<keyword evidence="5" id="KW-0804">Transcription</keyword>
<sequence length="183" mass="21362">MIASLKSWFISQPNKDHLADYAKSGDNRHLTKLVALFGNDLYHYLVTQSNEQLAFDISQQTWLKVMEKRKYYQPQDNPKAWLFRLARNALIDEFRKQQRFVELEDNTVIVAPNSEQTFDYAAFNSALMQLSFVQREALSLQQEGFSLEDIQQITQSNHETVKTRLRYAKQNLKIILGADNEQA</sequence>
<reference evidence="7 8" key="1">
    <citation type="submission" date="2024-03" db="EMBL/GenBank/DDBJ databases">
        <title>Community enrichment and isolation of bacterial strains for fucoidan degradation.</title>
        <authorList>
            <person name="Sichert A."/>
        </authorList>
    </citation>
    <scope>NUCLEOTIDE SEQUENCE [LARGE SCALE GENOMIC DNA]</scope>
    <source>
        <strain evidence="7 8">AS81</strain>
    </source>
</reference>
<dbReference type="Proteomes" id="UP001388366">
    <property type="component" value="Unassembled WGS sequence"/>
</dbReference>
<dbReference type="InterPro" id="IPR007627">
    <property type="entry name" value="RNA_pol_sigma70_r2"/>
</dbReference>
<evidence type="ECO:0000256" key="2">
    <source>
        <dbReference type="ARBA" id="ARBA00023015"/>
    </source>
</evidence>
<feature type="domain" description="RNA polymerase sigma-70 region 2" evidence="6">
    <location>
        <begin position="40"/>
        <end position="99"/>
    </location>
</feature>
<dbReference type="Gene3D" id="1.10.1740.10">
    <property type="match status" value="1"/>
</dbReference>
<dbReference type="InterPro" id="IPR013325">
    <property type="entry name" value="RNA_pol_sigma_r2"/>
</dbReference>
<dbReference type="RefSeq" id="WP_342884269.1">
    <property type="nucleotide sequence ID" value="NZ_JBBMQU010000032.1"/>
</dbReference>
<evidence type="ECO:0000256" key="5">
    <source>
        <dbReference type="ARBA" id="ARBA00023163"/>
    </source>
</evidence>
<dbReference type="Pfam" id="PF04542">
    <property type="entry name" value="Sigma70_r2"/>
    <property type="match status" value="1"/>
</dbReference>
<accession>A0ABU9U575</accession>
<keyword evidence="4" id="KW-0238">DNA-binding</keyword>
<dbReference type="SUPFAM" id="SSF88946">
    <property type="entry name" value="Sigma2 domain of RNA polymerase sigma factors"/>
    <property type="match status" value="1"/>
</dbReference>
<proteinExistence type="inferred from homology"/>
<keyword evidence="8" id="KW-1185">Reference proteome</keyword>
<evidence type="ECO:0000259" key="6">
    <source>
        <dbReference type="Pfam" id="PF04542"/>
    </source>
</evidence>
<dbReference type="PANTHER" id="PTHR43133:SF8">
    <property type="entry name" value="RNA POLYMERASE SIGMA FACTOR HI_1459-RELATED"/>
    <property type="match status" value="1"/>
</dbReference>
<comment type="caution">
    <text evidence="7">The sequence shown here is derived from an EMBL/GenBank/DDBJ whole genome shotgun (WGS) entry which is preliminary data.</text>
</comment>
<evidence type="ECO:0000313" key="7">
    <source>
        <dbReference type="EMBL" id="MEM5552197.1"/>
    </source>
</evidence>
<evidence type="ECO:0000256" key="1">
    <source>
        <dbReference type="ARBA" id="ARBA00010641"/>
    </source>
</evidence>
<evidence type="ECO:0000256" key="3">
    <source>
        <dbReference type="ARBA" id="ARBA00023082"/>
    </source>
</evidence>
<dbReference type="NCBIfam" id="TIGR02937">
    <property type="entry name" value="sigma70-ECF"/>
    <property type="match status" value="1"/>
</dbReference>
<protein>
    <submittedName>
        <fullName evidence="7">RNA polymerase sigma factor</fullName>
    </submittedName>
</protein>
<dbReference type="InterPro" id="IPR039425">
    <property type="entry name" value="RNA_pol_sigma-70-like"/>
</dbReference>
<keyword evidence="2" id="KW-0805">Transcription regulation</keyword>
<gene>
    <name evidence="7" type="ORF">WNY63_15845</name>
</gene>
<dbReference type="EMBL" id="JBBMQU010000032">
    <property type="protein sequence ID" value="MEM5552197.1"/>
    <property type="molecule type" value="Genomic_DNA"/>
</dbReference>
<dbReference type="InterPro" id="IPR014284">
    <property type="entry name" value="RNA_pol_sigma-70_dom"/>
</dbReference>
<keyword evidence="3" id="KW-0731">Sigma factor</keyword>
<evidence type="ECO:0000256" key="4">
    <source>
        <dbReference type="ARBA" id="ARBA00023125"/>
    </source>
</evidence>
<dbReference type="PANTHER" id="PTHR43133">
    <property type="entry name" value="RNA POLYMERASE ECF-TYPE SIGMA FACTO"/>
    <property type="match status" value="1"/>
</dbReference>
<dbReference type="Gene3D" id="1.10.10.10">
    <property type="entry name" value="Winged helix-like DNA-binding domain superfamily/Winged helix DNA-binding domain"/>
    <property type="match status" value="1"/>
</dbReference>
<dbReference type="InterPro" id="IPR013324">
    <property type="entry name" value="RNA_pol_sigma_r3/r4-like"/>
</dbReference>
<dbReference type="InterPro" id="IPR036388">
    <property type="entry name" value="WH-like_DNA-bd_sf"/>
</dbReference>
<evidence type="ECO:0000313" key="8">
    <source>
        <dbReference type="Proteomes" id="UP001388366"/>
    </source>
</evidence>